<dbReference type="AlphaFoldDB" id="A0A0B7HVI0"/>
<organism evidence="5 6">
    <name type="scientific">Capnocytophaga canis</name>
    <dbReference type="NCBI Taxonomy" id="1848903"/>
    <lineage>
        <taxon>Bacteria</taxon>
        <taxon>Pseudomonadati</taxon>
        <taxon>Bacteroidota</taxon>
        <taxon>Flavobacteriia</taxon>
        <taxon>Flavobacteriales</taxon>
        <taxon>Flavobacteriaceae</taxon>
        <taxon>Capnocytophaga</taxon>
    </lineage>
</organism>
<name>A0A0B7HVI0_9FLAO</name>
<feature type="signal peptide" evidence="3">
    <location>
        <begin position="1"/>
        <end position="21"/>
    </location>
</feature>
<sequence>MTKRIFAIVALMVGTLATISAQEINWMSFDEALAAQKKNPKKIFVDVYTNWCGPCKYLDKTTFKNKDLVEYMNKNFYAVKFNAEGNDVVNYKGQKFENQGYDASKAQTRNSQHSFAGYLQVNAYPTMIFFDDNGEYILPVQGGMPATQLEIFLKLVANNDYKNIKTRADFQEYQSNFKGTFKE</sequence>
<gene>
    <name evidence="5" type="ORF">CCAND38_330031</name>
</gene>
<keyword evidence="6" id="KW-1185">Reference proteome</keyword>
<dbReference type="Proteomes" id="UP000045051">
    <property type="component" value="Unassembled WGS sequence"/>
</dbReference>
<dbReference type="PANTHER" id="PTHR15337">
    <property type="entry name" value="ANTERIOR GRADIENT PROTEIN-RELATED"/>
    <property type="match status" value="1"/>
</dbReference>
<dbReference type="Pfam" id="PF13098">
    <property type="entry name" value="Thioredoxin_2"/>
    <property type="match status" value="1"/>
</dbReference>
<feature type="domain" description="Thioredoxin-like fold" evidence="4">
    <location>
        <begin position="37"/>
        <end position="152"/>
    </location>
</feature>
<keyword evidence="2" id="KW-0676">Redox-active center</keyword>
<evidence type="ECO:0000256" key="3">
    <source>
        <dbReference type="SAM" id="SignalP"/>
    </source>
</evidence>
<dbReference type="Gene3D" id="3.40.30.10">
    <property type="entry name" value="Glutaredoxin"/>
    <property type="match status" value="1"/>
</dbReference>
<dbReference type="InterPro" id="IPR012336">
    <property type="entry name" value="Thioredoxin-like_fold"/>
</dbReference>
<evidence type="ECO:0000259" key="4">
    <source>
        <dbReference type="Pfam" id="PF13098"/>
    </source>
</evidence>
<dbReference type="EMBL" id="CDOI01000144">
    <property type="protein sequence ID" value="CEN46310.1"/>
    <property type="molecule type" value="Genomic_DNA"/>
</dbReference>
<evidence type="ECO:0000313" key="5">
    <source>
        <dbReference type="EMBL" id="CEN46310.1"/>
    </source>
</evidence>
<dbReference type="RefSeq" id="WP_042344287.1">
    <property type="nucleotide sequence ID" value="NZ_CDOH01000024.1"/>
</dbReference>
<proteinExistence type="predicted"/>
<reference evidence="5 6" key="1">
    <citation type="submission" date="2015-01" db="EMBL/GenBank/DDBJ databases">
        <authorList>
            <person name="MANFREDI Pablo"/>
        </authorList>
    </citation>
    <scope>NUCLEOTIDE SEQUENCE [LARGE SCALE GENOMIC DNA]</scope>
    <source>
        <strain evidence="5 6">CcD38</strain>
    </source>
</reference>
<accession>A0A0B7HVI0</accession>
<evidence type="ECO:0000256" key="1">
    <source>
        <dbReference type="ARBA" id="ARBA00022729"/>
    </source>
</evidence>
<dbReference type="InterPro" id="IPR036249">
    <property type="entry name" value="Thioredoxin-like_sf"/>
</dbReference>
<feature type="chain" id="PRO_5009757868" description="Thioredoxin-like fold domain-containing protein" evidence="3">
    <location>
        <begin position="22"/>
        <end position="183"/>
    </location>
</feature>
<dbReference type="PANTHER" id="PTHR15337:SF11">
    <property type="entry name" value="THIOREDOXIN DOMAIN-CONTAINING PROTEIN"/>
    <property type="match status" value="1"/>
</dbReference>
<protein>
    <recommendedName>
        <fullName evidence="4">Thioredoxin-like fold domain-containing protein</fullName>
    </recommendedName>
</protein>
<dbReference type="InterPro" id="IPR051099">
    <property type="entry name" value="AGR/TXD"/>
</dbReference>
<dbReference type="InterPro" id="IPR017937">
    <property type="entry name" value="Thioredoxin_CS"/>
</dbReference>
<evidence type="ECO:0000256" key="2">
    <source>
        <dbReference type="ARBA" id="ARBA00023284"/>
    </source>
</evidence>
<dbReference type="SUPFAM" id="SSF52833">
    <property type="entry name" value="Thioredoxin-like"/>
    <property type="match status" value="1"/>
</dbReference>
<dbReference type="PROSITE" id="PS00194">
    <property type="entry name" value="THIOREDOXIN_1"/>
    <property type="match status" value="1"/>
</dbReference>
<evidence type="ECO:0000313" key="6">
    <source>
        <dbReference type="Proteomes" id="UP000045051"/>
    </source>
</evidence>
<keyword evidence="1 3" id="KW-0732">Signal</keyword>